<evidence type="ECO:0000256" key="5">
    <source>
        <dbReference type="ARBA" id="ARBA00023157"/>
    </source>
</evidence>
<evidence type="ECO:0000256" key="6">
    <source>
        <dbReference type="PROSITE-ProRule" id="PRU00124"/>
    </source>
</evidence>
<feature type="transmembrane region" description="Helical" evidence="7">
    <location>
        <begin position="647"/>
        <end position="666"/>
    </location>
</feature>
<dbReference type="InterPro" id="IPR006202">
    <property type="entry name" value="Neur_chan_lig-bd"/>
</dbReference>
<evidence type="ECO:0000256" key="4">
    <source>
        <dbReference type="ARBA" id="ARBA00023136"/>
    </source>
</evidence>
<evidence type="ECO:0000313" key="9">
    <source>
        <dbReference type="EMBL" id="KAG7165243.1"/>
    </source>
</evidence>
<dbReference type="Gene3D" id="1.20.58.390">
    <property type="entry name" value="Neurotransmitter-gated ion-channel transmembrane domain"/>
    <property type="match status" value="1"/>
</dbReference>
<comment type="subcellular location">
    <subcellularLocation>
        <location evidence="1">Membrane</location>
        <topology evidence="1">Multi-pass membrane protein</topology>
    </subcellularLocation>
</comment>
<feature type="disulfide bond" evidence="6">
    <location>
        <begin position="366"/>
        <end position="378"/>
    </location>
</feature>
<organism evidence="9 10">
    <name type="scientific">Homarus americanus</name>
    <name type="common">American lobster</name>
    <dbReference type="NCBI Taxonomy" id="6706"/>
    <lineage>
        <taxon>Eukaryota</taxon>
        <taxon>Metazoa</taxon>
        <taxon>Ecdysozoa</taxon>
        <taxon>Arthropoda</taxon>
        <taxon>Crustacea</taxon>
        <taxon>Multicrustacea</taxon>
        <taxon>Malacostraca</taxon>
        <taxon>Eumalacostraca</taxon>
        <taxon>Eucarida</taxon>
        <taxon>Decapoda</taxon>
        <taxon>Pleocyemata</taxon>
        <taxon>Astacidea</taxon>
        <taxon>Nephropoidea</taxon>
        <taxon>Nephropidae</taxon>
        <taxon>Homarus</taxon>
    </lineage>
</organism>
<comment type="caution">
    <text evidence="6">Lacks conserved residue(s) required for the propagation of feature annotation.</text>
</comment>
<evidence type="ECO:0000313" key="10">
    <source>
        <dbReference type="Proteomes" id="UP000747542"/>
    </source>
</evidence>
<feature type="non-terminal residue" evidence="9">
    <location>
        <position position="1"/>
    </location>
</feature>
<feature type="transmembrane region" description="Helical" evidence="7">
    <location>
        <begin position="582"/>
        <end position="602"/>
    </location>
</feature>
<comment type="caution">
    <text evidence="9">The sequence shown here is derived from an EMBL/GenBank/DDBJ whole genome shotgun (WGS) entry which is preliminary data.</text>
</comment>
<keyword evidence="3 7" id="KW-1133">Transmembrane helix</keyword>
<reference evidence="9" key="1">
    <citation type="journal article" date="2021" name="Sci. Adv.">
        <title>The American lobster genome reveals insights on longevity, neural, and immune adaptations.</title>
        <authorList>
            <person name="Polinski J.M."/>
            <person name="Zimin A.V."/>
            <person name="Clark K.F."/>
            <person name="Kohn A.B."/>
            <person name="Sadowski N."/>
            <person name="Timp W."/>
            <person name="Ptitsyn A."/>
            <person name="Khanna P."/>
            <person name="Romanova D.Y."/>
            <person name="Williams P."/>
            <person name="Greenwood S.J."/>
            <person name="Moroz L.L."/>
            <person name="Walt D.R."/>
            <person name="Bodnar A.G."/>
        </authorList>
    </citation>
    <scope>NUCLEOTIDE SEQUENCE</scope>
    <source>
        <strain evidence="9">GMGI-L3</strain>
    </source>
</reference>
<keyword evidence="5 6" id="KW-1015">Disulfide bond</keyword>
<proteinExistence type="predicted"/>
<keyword evidence="9" id="KW-0675">Receptor</keyword>
<gene>
    <name evidence="9" type="primary">Gabrr1-L3</name>
    <name evidence="9" type="ORF">Hamer_G019434</name>
</gene>
<feature type="transmembrane region" description="Helical" evidence="7">
    <location>
        <begin position="707"/>
        <end position="733"/>
    </location>
</feature>
<feature type="domain" description="Neurotransmitter-gated ion-channel ligand-binding" evidence="8">
    <location>
        <begin position="422"/>
        <end position="495"/>
    </location>
</feature>
<dbReference type="InterPro" id="IPR036055">
    <property type="entry name" value="LDL_receptor-like_sf"/>
</dbReference>
<evidence type="ECO:0000256" key="3">
    <source>
        <dbReference type="ARBA" id="ARBA00022989"/>
    </source>
</evidence>
<dbReference type="InterPro" id="IPR002172">
    <property type="entry name" value="LDrepeatLR_classA_rpt"/>
</dbReference>
<dbReference type="EMBL" id="JAHLQT010024443">
    <property type="protein sequence ID" value="KAG7165243.1"/>
    <property type="molecule type" value="Genomic_DNA"/>
</dbReference>
<keyword evidence="4 7" id="KW-0472">Membrane</keyword>
<dbReference type="CDD" id="cd00112">
    <property type="entry name" value="LDLa"/>
    <property type="match status" value="1"/>
</dbReference>
<dbReference type="PANTHER" id="PTHR18945">
    <property type="entry name" value="NEUROTRANSMITTER GATED ION CHANNEL"/>
    <property type="match status" value="1"/>
</dbReference>
<evidence type="ECO:0000256" key="2">
    <source>
        <dbReference type="ARBA" id="ARBA00022692"/>
    </source>
</evidence>
<dbReference type="Gene3D" id="4.10.400.10">
    <property type="entry name" value="Low-density Lipoprotein Receptor"/>
    <property type="match status" value="1"/>
</dbReference>
<dbReference type="Pfam" id="PF02931">
    <property type="entry name" value="Neur_chan_LBD"/>
    <property type="match status" value="1"/>
</dbReference>
<protein>
    <submittedName>
        <fullName evidence="9">Gamma-aminobutyric acid receptor subunit rho-1-like 3</fullName>
    </submittedName>
</protein>
<keyword evidence="2 7" id="KW-0812">Transmembrane</keyword>
<evidence type="ECO:0000259" key="8">
    <source>
        <dbReference type="Pfam" id="PF02931"/>
    </source>
</evidence>
<dbReference type="PROSITE" id="PS01209">
    <property type="entry name" value="LDLRA_1"/>
    <property type="match status" value="1"/>
</dbReference>
<dbReference type="InterPro" id="IPR006201">
    <property type="entry name" value="Neur_channel"/>
</dbReference>
<keyword evidence="10" id="KW-1185">Reference proteome</keyword>
<dbReference type="SUPFAM" id="SSF90112">
    <property type="entry name" value="Neurotransmitter-gated ion-channel transmembrane pore"/>
    <property type="match status" value="1"/>
</dbReference>
<dbReference type="InterPro" id="IPR013320">
    <property type="entry name" value="ConA-like_dom_sf"/>
</dbReference>
<dbReference type="PROSITE" id="PS50068">
    <property type="entry name" value="LDLRA_2"/>
    <property type="match status" value="1"/>
</dbReference>
<dbReference type="Pfam" id="PF00057">
    <property type="entry name" value="Ldl_recept_a"/>
    <property type="match status" value="1"/>
</dbReference>
<evidence type="ECO:0000256" key="1">
    <source>
        <dbReference type="ARBA" id="ARBA00004141"/>
    </source>
</evidence>
<dbReference type="InterPro" id="IPR023415">
    <property type="entry name" value="LDLR_class-A_CS"/>
</dbReference>
<feature type="transmembrane region" description="Helical" evidence="7">
    <location>
        <begin position="614"/>
        <end position="635"/>
    </location>
</feature>
<dbReference type="SUPFAM" id="SSF57424">
    <property type="entry name" value="LDL receptor-like module"/>
    <property type="match status" value="1"/>
</dbReference>
<dbReference type="Gene3D" id="2.60.120.200">
    <property type="match status" value="1"/>
</dbReference>
<dbReference type="SMART" id="SM00192">
    <property type="entry name" value="LDLa"/>
    <property type="match status" value="1"/>
</dbReference>
<dbReference type="GO" id="GO:0016020">
    <property type="term" value="C:membrane"/>
    <property type="evidence" value="ECO:0007669"/>
    <property type="project" value="UniProtKB-SubCell"/>
</dbReference>
<sequence length="752" mass="86274">MWYGSGSLMWPYTVCVWARSVYQATSALFLMASTTHNFLGIKVIEGRLWIAVDHTQLKSFYNPQLDACVWHHMCFSITNTTAYLFLHNSTFEIDLDRMSYPVVRGEAEDINVQLGDDINDFTGQLADVRFYKRILSLEEMAVMGGCGLGPIDYLTGYSVSVLGEVHNTSQALEDLCRPRSSEFLALFSLRVNQNSSREFCKSLDGRLINRNDNISIISREISKSRDVNDDARLVWTEDTTDGVHGEAIYLIKRTTGDYHRKVLRRASTVFSITACMLPIGKKIYRKVNEVQEFFFYPQRNQVILQSASGDVISKSKCHIEENCLIQKRMGDPVAYSLLKDDHSFLGRKQWRKHSTNTQYTATLTTCGNESFTCDDSQCIDLSMRCDGQPQCTDKSDEGNICSAIEGRLSSYWQLTCPVFRPEIDLYVKLDGVKEITLDKNEFTATLSIMISWKDHRLRFADLNNNIRSINASEVSKIWVPELEFVNARYEDNLHIMTKTGVLEKYMVYAVGKGWSQVIDSYEGTYPGCIPHWNVDNQKIFAVGEDSTISMYGVSHIRFFYNKSSKYKDVMNLRLLFFRRYEAYLLTTFVPCIILYLLSELTLTHFRLDDFTDRITVTLSLLIVIASLFSQVTSSLPSSPAPKFVDWFFFYCILRVSFIFFLHSIIGKRIRARQAPKEAPLSKLGKKAAWDQEAKNPNKKWRFNVPEIINNAGITVISLTDIVALCLFVSWVVYDKRDKTERFHALNVTHLMV</sequence>
<dbReference type="SUPFAM" id="SSF63712">
    <property type="entry name" value="Nicotinic receptor ligand binding domain-like"/>
    <property type="match status" value="1"/>
</dbReference>
<dbReference type="Gene3D" id="2.70.170.10">
    <property type="entry name" value="Neurotransmitter-gated ion-channel ligand-binding domain"/>
    <property type="match status" value="1"/>
</dbReference>
<dbReference type="AlphaFoldDB" id="A0A8J5K0I6"/>
<evidence type="ECO:0000256" key="7">
    <source>
        <dbReference type="SAM" id="Phobius"/>
    </source>
</evidence>
<dbReference type="SUPFAM" id="SSF49899">
    <property type="entry name" value="Concanavalin A-like lectins/glucanases"/>
    <property type="match status" value="1"/>
</dbReference>
<name>A0A8J5K0I6_HOMAM</name>
<dbReference type="InterPro" id="IPR036719">
    <property type="entry name" value="Neuro-gated_channel_TM_sf"/>
</dbReference>
<feature type="disulfide bond" evidence="6">
    <location>
        <begin position="373"/>
        <end position="391"/>
    </location>
</feature>
<dbReference type="GO" id="GO:0004888">
    <property type="term" value="F:transmembrane signaling receptor activity"/>
    <property type="evidence" value="ECO:0007669"/>
    <property type="project" value="InterPro"/>
</dbReference>
<dbReference type="GO" id="GO:0005230">
    <property type="term" value="F:extracellular ligand-gated monoatomic ion channel activity"/>
    <property type="evidence" value="ECO:0007669"/>
    <property type="project" value="InterPro"/>
</dbReference>
<accession>A0A8J5K0I6</accession>
<dbReference type="InterPro" id="IPR036734">
    <property type="entry name" value="Neur_chan_lig-bd_sf"/>
</dbReference>
<dbReference type="Proteomes" id="UP000747542">
    <property type="component" value="Unassembled WGS sequence"/>
</dbReference>
<dbReference type="InterPro" id="IPR038050">
    <property type="entry name" value="Neuro_actylchol_rec"/>
</dbReference>